<dbReference type="EMBL" id="BQNB010012815">
    <property type="protein sequence ID" value="GJT08263.1"/>
    <property type="molecule type" value="Genomic_DNA"/>
</dbReference>
<keyword evidence="3" id="KW-1185">Reference proteome</keyword>
<sequence>MMLKPKKLCEQYSEIAIGGQNPFYLRKAKVAQPTLYDGNEIINPDHDPMNAPSSEEDLELAELARQKMHEKMNDPVYLEKRKVEELKANTLPLPVLPHGDCTCKKRITPTGITEGERGFEQTKRCYLTEVIPFFNLLKEHFDSGQKSLVTEVRAMKAVFENMEAEVDQNAVDKKCREIKRKNLLIMSENLIAECLSKDVFYTASDYVLNVSRFSNMHDALIIAQKRIADLESKNLNMRNKIQNDDRDSMIKHFSRLEVEHFNL</sequence>
<evidence type="ECO:0000313" key="3">
    <source>
        <dbReference type="Proteomes" id="UP001151760"/>
    </source>
</evidence>
<proteinExistence type="predicted"/>
<comment type="caution">
    <text evidence="2">The sequence shown here is derived from an EMBL/GenBank/DDBJ whole genome shotgun (WGS) entry which is preliminary data.</text>
</comment>
<accession>A0ABQ5B3C3</accession>
<keyword evidence="1" id="KW-0175">Coiled coil</keyword>
<reference evidence="2" key="1">
    <citation type="journal article" date="2022" name="Int. J. Mol. Sci.">
        <title>Draft Genome of Tanacetum Coccineum: Genomic Comparison of Closely Related Tanacetum-Family Plants.</title>
        <authorList>
            <person name="Yamashiro T."/>
            <person name="Shiraishi A."/>
            <person name="Nakayama K."/>
            <person name="Satake H."/>
        </authorList>
    </citation>
    <scope>NUCLEOTIDE SEQUENCE</scope>
</reference>
<evidence type="ECO:0000313" key="2">
    <source>
        <dbReference type="EMBL" id="GJT08263.1"/>
    </source>
</evidence>
<feature type="coiled-coil region" evidence="1">
    <location>
        <begin position="220"/>
        <end position="247"/>
    </location>
</feature>
<evidence type="ECO:0000256" key="1">
    <source>
        <dbReference type="SAM" id="Coils"/>
    </source>
</evidence>
<name>A0ABQ5B3C3_9ASTR</name>
<reference evidence="2" key="2">
    <citation type="submission" date="2022-01" db="EMBL/GenBank/DDBJ databases">
        <authorList>
            <person name="Yamashiro T."/>
            <person name="Shiraishi A."/>
            <person name="Satake H."/>
            <person name="Nakayama K."/>
        </authorList>
    </citation>
    <scope>NUCLEOTIDE SEQUENCE</scope>
</reference>
<dbReference type="Proteomes" id="UP001151760">
    <property type="component" value="Unassembled WGS sequence"/>
</dbReference>
<gene>
    <name evidence="2" type="ORF">Tco_0842725</name>
</gene>
<protein>
    <submittedName>
        <fullName evidence="2">Uncharacterized protein</fullName>
    </submittedName>
</protein>
<organism evidence="2 3">
    <name type="scientific">Tanacetum coccineum</name>
    <dbReference type="NCBI Taxonomy" id="301880"/>
    <lineage>
        <taxon>Eukaryota</taxon>
        <taxon>Viridiplantae</taxon>
        <taxon>Streptophyta</taxon>
        <taxon>Embryophyta</taxon>
        <taxon>Tracheophyta</taxon>
        <taxon>Spermatophyta</taxon>
        <taxon>Magnoliopsida</taxon>
        <taxon>eudicotyledons</taxon>
        <taxon>Gunneridae</taxon>
        <taxon>Pentapetalae</taxon>
        <taxon>asterids</taxon>
        <taxon>campanulids</taxon>
        <taxon>Asterales</taxon>
        <taxon>Asteraceae</taxon>
        <taxon>Asteroideae</taxon>
        <taxon>Anthemideae</taxon>
        <taxon>Anthemidinae</taxon>
        <taxon>Tanacetum</taxon>
    </lineage>
</organism>